<evidence type="ECO:0000256" key="3">
    <source>
        <dbReference type="ARBA" id="ARBA00023125"/>
    </source>
</evidence>
<dbReference type="GO" id="GO:0045892">
    <property type="term" value="P:negative regulation of DNA-templated transcription"/>
    <property type="evidence" value="ECO:0007669"/>
    <property type="project" value="InterPro"/>
</dbReference>
<keyword evidence="3" id="KW-0238">DNA-binding</keyword>
<dbReference type="InterPro" id="IPR005650">
    <property type="entry name" value="BlaI_family"/>
</dbReference>
<dbReference type="EMBL" id="QRDZ01000016">
    <property type="protein sequence ID" value="RED75222.1"/>
    <property type="molecule type" value="Genomic_DNA"/>
</dbReference>
<dbReference type="AlphaFoldDB" id="A0A3D9JMD6"/>
<gene>
    <name evidence="5" type="ORF">DFP98_11624</name>
</gene>
<dbReference type="Proteomes" id="UP000256977">
    <property type="component" value="Unassembled WGS sequence"/>
</dbReference>
<comment type="similarity">
    <text evidence="1">Belongs to the BlaI transcriptional regulatory family.</text>
</comment>
<evidence type="ECO:0000313" key="5">
    <source>
        <dbReference type="EMBL" id="RED75222.1"/>
    </source>
</evidence>
<dbReference type="GO" id="GO:0003677">
    <property type="term" value="F:DNA binding"/>
    <property type="evidence" value="ECO:0007669"/>
    <property type="project" value="UniProtKB-KW"/>
</dbReference>
<organism evidence="5 6">
    <name type="scientific">Cohnella phaseoli</name>
    <dbReference type="NCBI Taxonomy" id="456490"/>
    <lineage>
        <taxon>Bacteria</taxon>
        <taxon>Bacillati</taxon>
        <taxon>Bacillota</taxon>
        <taxon>Bacilli</taxon>
        <taxon>Bacillales</taxon>
        <taxon>Paenibacillaceae</taxon>
        <taxon>Cohnella</taxon>
    </lineage>
</organism>
<dbReference type="Pfam" id="PF03965">
    <property type="entry name" value="Penicillinase_R"/>
    <property type="match status" value="1"/>
</dbReference>
<evidence type="ECO:0000256" key="2">
    <source>
        <dbReference type="ARBA" id="ARBA00023015"/>
    </source>
</evidence>
<accession>A0A3D9JMD6</accession>
<dbReference type="InterPro" id="IPR036388">
    <property type="entry name" value="WH-like_DNA-bd_sf"/>
</dbReference>
<keyword evidence="2" id="KW-0805">Transcription regulation</keyword>
<keyword evidence="6" id="KW-1185">Reference proteome</keyword>
<keyword evidence="4" id="KW-0804">Transcription</keyword>
<reference evidence="5 6" key="1">
    <citation type="submission" date="2018-07" db="EMBL/GenBank/DDBJ databases">
        <title>Genomic Encyclopedia of Type Strains, Phase III (KMG-III): the genomes of soil and plant-associated and newly described type strains.</title>
        <authorList>
            <person name="Whitman W."/>
        </authorList>
    </citation>
    <scope>NUCLEOTIDE SEQUENCE [LARGE SCALE GENOMIC DNA]</scope>
    <source>
        <strain evidence="5 6">CECT 7287</strain>
    </source>
</reference>
<protein>
    <submittedName>
        <fullName evidence="5">Putative transcriptional regulator</fullName>
    </submittedName>
</protein>
<dbReference type="InterPro" id="IPR036390">
    <property type="entry name" value="WH_DNA-bd_sf"/>
</dbReference>
<dbReference type="SUPFAM" id="SSF46785">
    <property type="entry name" value="Winged helix' DNA-binding domain"/>
    <property type="match status" value="1"/>
</dbReference>
<evidence type="ECO:0000256" key="4">
    <source>
        <dbReference type="ARBA" id="ARBA00023163"/>
    </source>
</evidence>
<dbReference type="Gene3D" id="1.10.10.10">
    <property type="entry name" value="Winged helix-like DNA-binding domain superfamily/Winged helix DNA-binding domain"/>
    <property type="match status" value="1"/>
</dbReference>
<proteinExistence type="inferred from homology"/>
<evidence type="ECO:0000313" key="6">
    <source>
        <dbReference type="Proteomes" id="UP000256977"/>
    </source>
</evidence>
<name>A0A3D9JMD6_9BACL</name>
<sequence>MMQIKRLNMNGEGLTRFFGPLEAKIMDILWSSEGLTIKEVQSLLNQESPISVNAVMTVMNRLLDKGHLAKSKSGAGRTQAAKFRTLQSREQFLSEQTKEVSQGLIQEYGSLVVNHMIDALDEVDPEVIAKLERKLQQLKDDRRK</sequence>
<comment type="caution">
    <text evidence="5">The sequence shown here is derived from an EMBL/GenBank/DDBJ whole genome shotgun (WGS) entry which is preliminary data.</text>
</comment>
<evidence type="ECO:0000256" key="1">
    <source>
        <dbReference type="ARBA" id="ARBA00011046"/>
    </source>
</evidence>